<proteinExistence type="predicted"/>
<dbReference type="AlphaFoldDB" id="A0AAV0V5F8"/>
<dbReference type="SUPFAM" id="SSF51735">
    <property type="entry name" value="NAD(P)-binding Rossmann-fold domains"/>
    <property type="match status" value="1"/>
</dbReference>
<dbReference type="InterPro" id="IPR036291">
    <property type="entry name" value="NAD(P)-bd_dom_sf"/>
</dbReference>
<dbReference type="Proteomes" id="UP001162029">
    <property type="component" value="Unassembled WGS sequence"/>
</dbReference>
<name>A0AAV0V5F8_9STRA</name>
<dbReference type="Gene3D" id="3.40.50.720">
    <property type="entry name" value="NAD(P)-binding Rossmann-like Domain"/>
    <property type="match status" value="1"/>
</dbReference>
<evidence type="ECO:0000313" key="2">
    <source>
        <dbReference type="EMBL" id="CAI5742939.1"/>
    </source>
</evidence>
<dbReference type="PANTHER" id="PTHR23406">
    <property type="entry name" value="MALIC ENZYME-RELATED"/>
    <property type="match status" value="1"/>
</dbReference>
<feature type="domain" description="Malic enzyme NAD-binding" evidence="1">
    <location>
        <begin position="1"/>
        <end position="169"/>
    </location>
</feature>
<comment type="caution">
    <text evidence="2">The sequence shown here is derived from an EMBL/GenBank/DDBJ whole genome shotgun (WGS) entry which is preliminary data.</text>
</comment>
<protein>
    <recommendedName>
        <fullName evidence="1">Malic enzyme NAD-binding domain-containing protein</fullName>
    </recommendedName>
</protein>
<reference evidence="2" key="1">
    <citation type="submission" date="2022-12" db="EMBL/GenBank/DDBJ databases">
        <authorList>
            <person name="Webb A."/>
        </authorList>
    </citation>
    <scope>NUCLEOTIDE SEQUENCE</scope>
    <source>
        <strain evidence="2">Pd1</strain>
    </source>
</reference>
<gene>
    <name evidence="2" type="ORF">PDE001_LOCUS8481</name>
</gene>
<organism evidence="2 3">
    <name type="scientific">Peronospora destructor</name>
    <dbReference type="NCBI Taxonomy" id="86335"/>
    <lineage>
        <taxon>Eukaryota</taxon>
        <taxon>Sar</taxon>
        <taxon>Stramenopiles</taxon>
        <taxon>Oomycota</taxon>
        <taxon>Peronosporomycetes</taxon>
        <taxon>Peronosporales</taxon>
        <taxon>Peronosporaceae</taxon>
        <taxon>Peronospora</taxon>
    </lineage>
</organism>
<dbReference type="GO" id="GO:0006108">
    <property type="term" value="P:malate metabolic process"/>
    <property type="evidence" value="ECO:0007669"/>
    <property type="project" value="TreeGrafter"/>
</dbReference>
<dbReference type="Pfam" id="PF03949">
    <property type="entry name" value="Malic_M"/>
    <property type="match status" value="1"/>
</dbReference>
<dbReference type="SMART" id="SM00919">
    <property type="entry name" value="Malic_M"/>
    <property type="match status" value="1"/>
</dbReference>
<dbReference type="PANTHER" id="PTHR23406:SF90">
    <property type="entry name" value="MALIC ENZYME-RELATED"/>
    <property type="match status" value="1"/>
</dbReference>
<dbReference type="GO" id="GO:0004473">
    <property type="term" value="F:malate dehydrogenase (decarboxylating) (NADP+) activity"/>
    <property type="evidence" value="ECO:0007669"/>
    <property type="project" value="TreeGrafter"/>
</dbReference>
<sequence>MTGKPISKQNLVFLGAGLAGTGTADLISLAISRDTGKKSGRVPQADIPGGLLRPACQISNGFTSATQMPYALDAPECETFGSPFDPVEINAKLFVPDQSNNSYTFPGVGLGVVASSLTHVDDKIMIIAVKTLASLTTPADLETGCVYPPVSNIQDVSLKVAEAVAKYGFQQVIPKPENITQYLQHFIYNPYL</sequence>
<dbReference type="InterPro" id="IPR012302">
    <property type="entry name" value="Malic_NAD-bd"/>
</dbReference>
<keyword evidence="3" id="KW-1185">Reference proteome</keyword>
<accession>A0AAV0V5F8</accession>
<dbReference type="EMBL" id="CANTFM010001806">
    <property type="protein sequence ID" value="CAI5742939.1"/>
    <property type="molecule type" value="Genomic_DNA"/>
</dbReference>
<evidence type="ECO:0000313" key="3">
    <source>
        <dbReference type="Proteomes" id="UP001162029"/>
    </source>
</evidence>
<evidence type="ECO:0000259" key="1">
    <source>
        <dbReference type="SMART" id="SM00919"/>
    </source>
</evidence>
<dbReference type="GO" id="GO:0051287">
    <property type="term" value="F:NAD binding"/>
    <property type="evidence" value="ECO:0007669"/>
    <property type="project" value="InterPro"/>
</dbReference>